<sequence>MTDSIPARRPAFWNRAVWRGRVDRWVTPRPDGLPAIRVLIALPLLLAVIGAILVGLSVNGSSSGAFHSELHDGADPDLIAGTPQLIRTDEWAVQTVWAITQAEQGLPVENETFPGGMDATIPQDLPRADWSVAFRPHLLGFLSWDVDHAIALKWWLPGLALIAAVYCFAVTILPRRPFLAAGIAGGFFLSPFFQWWFLQTTLWPAVWGFVLLTTVVWCLRATTRVAPLVWSGILAYLTVVMAMGIYVPFIVPIVLVGALTVVGAVFDARRSGIGFGRLALRVAPVLGAGAVGSAITLAWLVEKSATVDAFLGTAYPGERLVAAGQSGGVELAHILSSSFALSLKAGGWLGLNSSEASTFFFAGAFLIPVVVWLVVRWRRTLAFPWMLVGASASVLVIAAFIFLPGWDALAHLLFLDRSLPGRLRLGVGFASLVIMVILIRELTPDRRPRRLFAGILALLFLGSQAAIAFAVWAESPGALAAARFWWILAPLSAAVIYLIARARPAAAVAIFVVIGVISGATVNPVYRGVLDLRETDASAAVRELDERAGGATWVGVGGRLTGAMLLESGVEAFNGFQGAPSDEMWHPVDPTGAYEFEWNRLAGIGWTPGVGEPQISNPAPDQILVTFDACSAFAQENVDFVLADKTVDVESACLEPVEEFDLAADGELTILEVVPQHP</sequence>
<feature type="transmembrane region" description="Helical" evidence="1">
    <location>
        <begin position="382"/>
        <end position="403"/>
    </location>
</feature>
<dbReference type="Pfam" id="PF24672">
    <property type="entry name" value="DUF7654"/>
    <property type="match status" value="1"/>
</dbReference>
<dbReference type="EMBL" id="SDPN01000007">
    <property type="protein sequence ID" value="RXZ72060.1"/>
    <property type="molecule type" value="Genomic_DNA"/>
</dbReference>
<evidence type="ECO:0000259" key="3">
    <source>
        <dbReference type="Pfam" id="PF24677"/>
    </source>
</evidence>
<keyword evidence="5" id="KW-1185">Reference proteome</keyword>
<dbReference type="InterPro" id="IPR056071">
    <property type="entry name" value="DUF7654"/>
</dbReference>
<gene>
    <name evidence="4" type="ORF">ESP51_05425</name>
</gene>
<feature type="domain" description="DUF7657" evidence="3">
    <location>
        <begin position="45"/>
        <end position="440"/>
    </location>
</feature>
<dbReference type="OrthoDB" id="3176622at2"/>
<evidence type="ECO:0000256" key="1">
    <source>
        <dbReference type="SAM" id="Phobius"/>
    </source>
</evidence>
<comment type="caution">
    <text evidence="4">The sequence shown here is derived from an EMBL/GenBank/DDBJ whole genome shotgun (WGS) entry which is preliminary data.</text>
</comment>
<dbReference type="Proteomes" id="UP000293865">
    <property type="component" value="Unassembled WGS sequence"/>
</dbReference>
<keyword evidence="1" id="KW-0812">Transmembrane</keyword>
<feature type="transmembrane region" description="Helical" evidence="1">
    <location>
        <begin position="154"/>
        <end position="173"/>
    </location>
</feature>
<reference evidence="4 5" key="1">
    <citation type="submission" date="2019-01" db="EMBL/GenBank/DDBJ databases">
        <title>Agromyces.</title>
        <authorList>
            <person name="Li J."/>
        </authorList>
    </citation>
    <scope>NUCLEOTIDE SEQUENCE [LARGE SCALE GENOMIC DNA]</scope>
    <source>
        <strain evidence="4 5">DSM 15934</strain>
    </source>
</reference>
<feature type="transmembrane region" description="Helical" evidence="1">
    <location>
        <begin position="356"/>
        <end position="375"/>
    </location>
</feature>
<feature type="transmembrane region" description="Helical" evidence="1">
    <location>
        <begin position="484"/>
        <end position="500"/>
    </location>
</feature>
<feature type="transmembrane region" description="Helical" evidence="1">
    <location>
        <begin position="249"/>
        <end position="266"/>
    </location>
</feature>
<feature type="transmembrane region" description="Helical" evidence="1">
    <location>
        <begin position="451"/>
        <end position="472"/>
    </location>
</feature>
<organism evidence="4 5">
    <name type="scientific">Agromyces albus</name>
    <dbReference type="NCBI Taxonomy" id="205332"/>
    <lineage>
        <taxon>Bacteria</taxon>
        <taxon>Bacillati</taxon>
        <taxon>Actinomycetota</taxon>
        <taxon>Actinomycetes</taxon>
        <taxon>Micrococcales</taxon>
        <taxon>Microbacteriaceae</taxon>
        <taxon>Agromyces</taxon>
    </lineage>
</organism>
<accession>A0A4Q2L573</accession>
<protein>
    <recommendedName>
        <fullName evidence="6">Glycosyltransferase RgtA/B/C/D-like domain-containing protein</fullName>
    </recommendedName>
</protein>
<keyword evidence="1" id="KW-0472">Membrane</keyword>
<feature type="domain" description="DUF7654" evidence="2">
    <location>
        <begin position="531"/>
        <end position="674"/>
    </location>
</feature>
<feature type="transmembrane region" description="Helical" evidence="1">
    <location>
        <begin position="507"/>
        <end position="526"/>
    </location>
</feature>
<dbReference type="RefSeq" id="WP_129519880.1">
    <property type="nucleotide sequence ID" value="NZ_SDPN01000007.1"/>
</dbReference>
<feature type="transmembrane region" description="Helical" evidence="1">
    <location>
        <begin position="226"/>
        <end position="243"/>
    </location>
</feature>
<feature type="transmembrane region" description="Helical" evidence="1">
    <location>
        <begin position="178"/>
        <end position="196"/>
    </location>
</feature>
<keyword evidence="1" id="KW-1133">Transmembrane helix</keyword>
<evidence type="ECO:0000259" key="2">
    <source>
        <dbReference type="Pfam" id="PF24672"/>
    </source>
</evidence>
<evidence type="ECO:0000313" key="4">
    <source>
        <dbReference type="EMBL" id="RXZ72060.1"/>
    </source>
</evidence>
<feature type="transmembrane region" description="Helical" evidence="1">
    <location>
        <begin position="202"/>
        <end position="219"/>
    </location>
</feature>
<evidence type="ECO:0008006" key="6">
    <source>
        <dbReference type="Google" id="ProtNLM"/>
    </source>
</evidence>
<feature type="transmembrane region" description="Helical" evidence="1">
    <location>
        <begin position="38"/>
        <end position="58"/>
    </location>
</feature>
<feature type="transmembrane region" description="Helical" evidence="1">
    <location>
        <begin position="423"/>
        <end position="439"/>
    </location>
</feature>
<proteinExistence type="predicted"/>
<dbReference type="AlphaFoldDB" id="A0A4Q2L573"/>
<name>A0A4Q2L573_9MICO</name>
<dbReference type="Pfam" id="PF24677">
    <property type="entry name" value="DUF7657"/>
    <property type="match status" value="1"/>
</dbReference>
<feature type="transmembrane region" description="Helical" evidence="1">
    <location>
        <begin position="278"/>
        <end position="301"/>
    </location>
</feature>
<dbReference type="InterPro" id="IPR056074">
    <property type="entry name" value="DUF7657"/>
</dbReference>
<evidence type="ECO:0000313" key="5">
    <source>
        <dbReference type="Proteomes" id="UP000293865"/>
    </source>
</evidence>